<keyword evidence="6" id="KW-1185">Reference proteome</keyword>
<reference evidence="5 6" key="1">
    <citation type="journal article" date="2021" name="G3 (Bethesda)">
        <title>Improved contiguity of the threespine stickleback genome using long-read sequencing.</title>
        <authorList>
            <person name="Nath S."/>
            <person name="Shaw D.E."/>
            <person name="White M.A."/>
        </authorList>
    </citation>
    <scope>NUCLEOTIDE SEQUENCE [LARGE SCALE GENOMIC DNA]</scope>
    <source>
        <strain evidence="5 6">Lake Benthic</strain>
    </source>
</reference>
<dbReference type="Ensembl" id="ENSGACT00000086061.1">
    <property type="protein sequence ID" value="ENSGACP00000049854.1"/>
    <property type="gene ID" value="ENSGACG00000017308.2"/>
</dbReference>
<evidence type="ECO:0000256" key="3">
    <source>
        <dbReference type="SAM" id="MobiDB-lite"/>
    </source>
</evidence>
<feature type="domain" description="FAM13A-like" evidence="4">
    <location>
        <begin position="316"/>
        <end position="384"/>
    </location>
</feature>
<reference evidence="5" key="2">
    <citation type="submission" date="2025-08" db="UniProtKB">
        <authorList>
            <consortium name="Ensembl"/>
        </authorList>
    </citation>
    <scope>IDENTIFICATION</scope>
</reference>
<accession>A0AAQ4QEZ4</accession>
<proteinExistence type="inferred from homology"/>
<evidence type="ECO:0000313" key="6">
    <source>
        <dbReference type="Proteomes" id="UP000007635"/>
    </source>
</evidence>
<evidence type="ECO:0000313" key="5">
    <source>
        <dbReference type="Ensembl" id="ENSGACP00000049854.1"/>
    </source>
</evidence>
<feature type="compositionally biased region" description="Basic and acidic residues" evidence="3">
    <location>
        <begin position="16"/>
        <end position="25"/>
    </location>
</feature>
<feature type="region of interest" description="Disordered" evidence="3">
    <location>
        <begin position="62"/>
        <end position="89"/>
    </location>
</feature>
<reference evidence="5" key="3">
    <citation type="submission" date="2025-09" db="UniProtKB">
        <authorList>
            <consortium name="Ensembl"/>
        </authorList>
    </citation>
    <scope>IDENTIFICATION</scope>
</reference>
<keyword evidence="2" id="KW-0175">Coiled coil</keyword>
<protein>
    <submittedName>
        <fullName evidence="5">Family with sequence similarity 13 member A</fullName>
    </submittedName>
</protein>
<evidence type="ECO:0000256" key="1">
    <source>
        <dbReference type="ARBA" id="ARBA00007549"/>
    </source>
</evidence>
<dbReference type="PANTHER" id="PTHR15904">
    <property type="entry name" value="FAM13"/>
    <property type="match status" value="1"/>
</dbReference>
<feature type="compositionally biased region" description="Basic and acidic residues" evidence="3">
    <location>
        <begin position="179"/>
        <end position="189"/>
    </location>
</feature>
<dbReference type="GeneTree" id="ENSGT00950000183033"/>
<organism evidence="5 6">
    <name type="scientific">Gasterosteus aculeatus aculeatus</name>
    <name type="common">three-spined stickleback</name>
    <dbReference type="NCBI Taxonomy" id="481459"/>
    <lineage>
        <taxon>Eukaryota</taxon>
        <taxon>Metazoa</taxon>
        <taxon>Chordata</taxon>
        <taxon>Craniata</taxon>
        <taxon>Vertebrata</taxon>
        <taxon>Euteleostomi</taxon>
        <taxon>Actinopterygii</taxon>
        <taxon>Neopterygii</taxon>
        <taxon>Teleostei</taxon>
        <taxon>Neoteleostei</taxon>
        <taxon>Acanthomorphata</taxon>
        <taxon>Eupercaria</taxon>
        <taxon>Perciformes</taxon>
        <taxon>Cottioidei</taxon>
        <taxon>Gasterosteales</taxon>
        <taxon>Gasterosteidae</taxon>
        <taxon>Gasterosteus</taxon>
    </lineage>
</organism>
<dbReference type="Proteomes" id="UP000007635">
    <property type="component" value="Chromosome IX"/>
</dbReference>
<evidence type="ECO:0000259" key="4">
    <source>
        <dbReference type="Pfam" id="PF26116"/>
    </source>
</evidence>
<dbReference type="InterPro" id="IPR039102">
    <property type="entry name" value="FAM13"/>
</dbReference>
<dbReference type="AlphaFoldDB" id="A0AAQ4QEZ4"/>
<feature type="region of interest" description="Disordered" evidence="3">
    <location>
        <begin position="153"/>
        <end position="199"/>
    </location>
</feature>
<comment type="similarity">
    <text evidence="1">Belongs to the FAM13 family.</text>
</comment>
<dbReference type="Pfam" id="PF26116">
    <property type="entry name" value="FAM13A"/>
    <property type="match status" value="1"/>
</dbReference>
<feature type="compositionally biased region" description="Polar residues" evidence="3">
    <location>
        <begin position="165"/>
        <end position="177"/>
    </location>
</feature>
<feature type="region of interest" description="Disordered" evidence="3">
    <location>
        <begin position="1"/>
        <end position="28"/>
    </location>
</feature>
<feature type="coiled-coil region" evidence="2">
    <location>
        <begin position="313"/>
        <end position="343"/>
    </location>
</feature>
<dbReference type="PANTHER" id="PTHR15904:SF18">
    <property type="entry name" value="PROTEIN FAM13A"/>
    <property type="match status" value="1"/>
</dbReference>
<sequence>SFFSEPVPACPQMQRESMDREEARLSPHAGGRLIRQLVEEDSDPMLSPRFYGYGQCQQYLDDTEVPPSPPNAHSFVRRSSSLGSCDDDREELTSAQLTKRIHVLRKKIHRFEERFEEERKYRPSHCDKAENPEVLRWVNELAKLRKELKESKLMKSEEDLPPLTRQRSNTLPKSFGSQLEKKPPQEKAPKPPVESSLETILKKLQEKREDVNRPEDIKVTKSERQIMKPLYDRYRLVKQILCRASTIPVIEEEDGSEDDGDSKTQFSVTAPPDASVLGFLDHAEEEADGFISPVDELSPSKHMTDMRLSNLHAATAEELVEQLQETREEKKRLRKNLKEFEEQFFRQNGRNVQKEDRSPLAVEYNEYKHVKAKLRLLEVLISKRESTKLT</sequence>
<dbReference type="InterPro" id="IPR059029">
    <property type="entry name" value="FAM13A_dom"/>
</dbReference>
<evidence type="ECO:0000256" key="2">
    <source>
        <dbReference type="SAM" id="Coils"/>
    </source>
</evidence>
<name>A0AAQ4QEZ4_GASAC</name>